<dbReference type="SUPFAM" id="SSF52833">
    <property type="entry name" value="Thioredoxin-like"/>
    <property type="match status" value="1"/>
</dbReference>
<evidence type="ECO:0000259" key="2">
    <source>
        <dbReference type="PROSITE" id="PS51352"/>
    </source>
</evidence>
<dbReference type="RefSeq" id="WP_345559695.1">
    <property type="nucleotide sequence ID" value="NZ_BAABDQ010000002.1"/>
</dbReference>
<evidence type="ECO:0000313" key="4">
    <source>
        <dbReference type="Proteomes" id="UP001500630"/>
    </source>
</evidence>
<comment type="caution">
    <text evidence="3">The sequence shown here is derived from an EMBL/GenBank/DDBJ whole genome shotgun (WGS) entry which is preliminary data.</text>
</comment>
<proteinExistence type="predicted"/>
<organism evidence="3 4">
    <name type="scientific">Nonomuraea rosea</name>
    <dbReference type="NCBI Taxonomy" id="638574"/>
    <lineage>
        <taxon>Bacteria</taxon>
        <taxon>Bacillati</taxon>
        <taxon>Actinomycetota</taxon>
        <taxon>Actinomycetes</taxon>
        <taxon>Streptosporangiales</taxon>
        <taxon>Streptosporangiaceae</taxon>
        <taxon>Nonomuraea</taxon>
    </lineage>
</organism>
<feature type="transmembrane region" description="Helical" evidence="1">
    <location>
        <begin position="6"/>
        <end position="26"/>
    </location>
</feature>
<dbReference type="InterPro" id="IPR017937">
    <property type="entry name" value="Thioredoxin_CS"/>
</dbReference>
<dbReference type="InterPro" id="IPR013766">
    <property type="entry name" value="Thioredoxin_domain"/>
</dbReference>
<dbReference type="InterPro" id="IPR000866">
    <property type="entry name" value="AhpC/TSA"/>
</dbReference>
<dbReference type="PROSITE" id="PS51352">
    <property type="entry name" value="THIOREDOXIN_2"/>
    <property type="match status" value="1"/>
</dbReference>
<dbReference type="EMBL" id="BAABDQ010000002">
    <property type="protein sequence ID" value="GAA3535181.1"/>
    <property type="molecule type" value="Genomic_DNA"/>
</dbReference>
<sequence length="172" mass="18275">MTYLIAAVAVLAVLTVLNMLLLLGVIRRLRKMATRQSAPLTISDGLPIGASLPSFAATTVDGEPISQDLLSGHALIGFFSPTCPPCQELLPQFIERARLDPGDALAVVVSDTAEEAGDDVARLREVARVVVEEPSGPLQRALKADGFPTVYVLGPDRTVLSHDLPDPLPTSR</sequence>
<dbReference type="CDD" id="cd02966">
    <property type="entry name" value="TlpA_like_family"/>
    <property type="match status" value="1"/>
</dbReference>
<keyword evidence="1" id="KW-0472">Membrane</keyword>
<gene>
    <name evidence="3" type="ORF">GCM10022419_013410</name>
</gene>
<reference evidence="4" key="1">
    <citation type="journal article" date="2019" name="Int. J. Syst. Evol. Microbiol.">
        <title>The Global Catalogue of Microorganisms (GCM) 10K type strain sequencing project: providing services to taxonomists for standard genome sequencing and annotation.</title>
        <authorList>
            <consortium name="The Broad Institute Genomics Platform"/>
            <consortium name="The Broad Institute Genome Sequencing Center for Infectious Disease"/>
            <person name="Wu L."/>
            <person name="Ma J."/>
        </authorList>
    </citation>
    <scope>NUCLEOTIDE SEQUENCE [LARGE SCALE GENOMIC DNA]</scope>
    <source>
        <strain evidence="4">JCM 17326</strain>
    </source>
</reference>
<evidence type="ECO:0000313" key="3">
    <source>
        <dbReference type="EMBL" id="GAA3535181.1"/>
    </source>
</evidence>
<keyword evidence="1" id="KW-0812">Transmembrane</keyword>
<dbReference type="Proteomes" id="UP001500630">
    <property type="component" value="Unassembled WGS sequence"/>
</dbReference>
<dbReference type="Gene3D" id="3.40.30.10">
    <property type="entry name" value="Glutaredoxin"/>
    <property type="match status" value="1"/>
</dbReference>
<dbReference type="PROSITE" id="PS00194">
    <property type="entry name" value="THIOREDOXIN_1"/>
    <property type="match status" value="1"/>
</dbReference>
<keyword evidence="1" id="KW-1133">Transmembrane helix</keyword>
<evidence type="ECO:0000256" key="1">
    <source>
        <dbReference type="SAM" id="Phobius"/>
    </source>
</evidence>
<accession>A0ABP6VJY0</accession>
<protein>
    <recommendedName>
        <fullName evidence="2">Thioredoxin domain-containing protein</fullName>
    </recommendedName>
</protein>
<keyword evidence="4" id="KW-1185">Reference proteome</keyword>
<name>A0ABP6VJY0_9ACTN</name>
<dbReference type="Pfam" id="PF00578">
    <property type="entry name" value="AhpC-TSA"/>
    <property type="match status" value="1"/>
</dbReference>
<dbReference type="InterPro" id="IPR036249">
    <property type="entry name" value="Thioredoxin-like_sf"/>
</dbReference>
<feature type="domain" description="Thioredoxin" evidence="2">
    <location>
        <begin position="46"/>
        <end position="172"/>
    </location>
</feature>